<dbReference type="GO" id="GO:0046872">
    <property type="term" value="F:metal ion binding"/>
    <property type="evidence" value="ECO:0007669"/>
    <property type="project" value="UniProtKB-KW"/>
</dbReference>
<dbReference type="SUPFAM" id="SSF100879">
    <property type="entry name" value="Lesion bypass DNA polymerase (Y-family), little finger domain"/>
    <property type="match status" value="1"/>
</dbReference>
<dbReference type="SUPFAM" id="SSF56672">
    <property type="entry name" value="DNA/RNA polymerases"/>
    <property type="match status" value="1"/>
</dbReference>
<dbReference type="WBParaSite" id="Gr19_v10_g13807.t2">
    <property type="protein sequence ID" value="Gr19_v10_g13807.t2"/>
    <property type="gene ID" value="Gr19_v10_g13807"/>
</dbReference>
<evidence type="ECO:0000259" key="11">
    <source>
        <dbReference type="PROSITE" id="PS50173"/>
    </source>
</evidence>
<evidence type="ECO:0000256" key="6">
    <source>
        <dbReference type="ARBA" id="ARBA00022842"/>
    </source>
</evidence>
<dbReference type="Gene3D" id="3.30.1490.100">
    <property type="entry name" value="DNA polymerase, Y-family, little finger domain"/>
    <property type="match status" value="1"/>
</dbReference>
<dbReference type="Pfam" id="PF21704">
    <property type="entry name" value="POLH-Rev1_HhH"/>
    <property type="match status" value="1"/>
</dbReference>
<protein>
    <recommendedName>
        <fullName evidence="9">DNA polymerase eta</fullName>
    </recommendedName>
</protein>
<evidence type="ECO:0000313" key="12">
    <source>
        <dbReference type="Proteomes" id="UP000887572"/>
    </source>
</evidence>
<dbReference type="GO" id="GO:0035861">
    <property type="term" value="C:site of double-strand break"/>
    <property type="evidence" value="ECO:0007669"/>
    <property type="project" value="TreeGrafter"/>
</dbReference>
<evidence type="ECO:0000256" key="2">
    <source>
        <dbReference type="ARBA" id="ARBA00022679"/>
    </source>
</evidence>
<dbReference type="Proteomes" id="UP000887572">
    <property type="component" value="Unplaced"/>
</dbReference>
<dbReference type="InterPro" id="IPR043502">
    <property type="entry name" value="DNA/RNA_pol_sf"/>
</dbReference>
<dbReference type="PROSITE" id="PS50173">
    <property type="entry name" value="UMUC"/>
    <property type="match status" value="1"/>
</dbReference>
<evidence type="ECO:0000256" key="1">
    <source>
        <dbReference type="ARBA" id="ARBA00004123"/>
    </source>
</evidence>
<dbReference type="Gene3D" id="1.10.150.20">
    <property type="entry name" value="5' to 3' exonuclease, C-terminal subdomain"/>
    <property type="match status" value="1"/>
</dbReference>
<dbReference type="InterPro" id="IPR052230">
    <property type="entry name" value="DNA_polymerase_eta"/>
</dbReference>
<evidence type="ECO:0000256" key="8">
    <source>
        <dbReference type="ARBA" id="ARBA00023242"/>
    </source>
</evidence>
<evidence type="ECO:0000256" key="5">
    <source>
        <dbReference type="ARBA" id="ARBA00022763"/>
    </source>
</evidence>
<dbReference type="Pfam" id="PF00817">
    <property type="entry name" value="IMS"/>
    <property type="match status" value="1"/>
</dbReference>
<keyword evidence="12" id="KW-1185">Reference proteome</keyword>
<name>A0A914H438_GLORO</name>
<keyword evidence="7" id="KW-0234">DNA repair</keyword>
<dbReference type="Gene3D" id="3.40.1170.60">
    <property type="match status" value="1"/>
</dbReference>
<dbReference type="GO" id="GO:0003887">
    <property type="term" value="F:DNA-directed DNA polymerase activity"/>
    <property type="evidence" value="ECO:0007669"/>
    <property type="project" value="TreeGrafter"/>
</dbReference>
<evidence type="ECO:0000313" key="13">
    <source>
        <dbReference type="WBParaSite" id="Gr19_v10_g13807.t2"/>
    </source>
</evidence>
<evidence type="ECO:0000256" key="7">
    <source>
        <dbReference type="ARBA" id="ARBA00023204"/>
    </source>
</evidence>
<dbReference type="InterPro" id="IPR036775">
    <property type="entry name" value="DNA_pol_Y-fam_lit_finger_sf"/>
</dbReference>
<reference evidence="13" key="1">
    <citation type="submission" date="2022-11" db="UniProtKB">
        <authorList>
            <consortium name="WormBaseParasite"/>
        </authorList>
    </citation>
    <scope>IDENTIFICATION</scope>
</reference>
<dbReference type="PANTHER" id="PTHR45873:SF1">
    <property type="entry name" value="DNA POLYMERASE ETA"/>
    <property type="match status" value="1"/>
</dbReference>
<organism evidence="12 13">
    <name type="scientific">Globodera rostochiensis</name>
    <name type="common">Golden nematode worm</name>
    <name type="synonym">Heterodera rostochiensis</name>
    <dbReference type="NCBI Taxonomy" id="31243"/>
    <lineage>
        <taxon>Eukaryota</taxon>
        <taxon>Metazoa</taxon>
        <taxon>Ecdysozoa</taxon>
        <taxon>Nematoda</taxon>
        <taxon>Chromadorea</taxon>
        <taxon>Rhabditida</taxon>
        <taxon>Tylenchina</taxon>
        <taxon>Tylenchomorpha</taxon>
        <taxon>Tylenchoidea</taxon>
        <taxon>Heteroderidae</taxon>
        <taxon>Heteroderinae</taxon>
        <taxon>Globodera</taxon>
    </lineage>
</organism>
<sequence>MSEIGKSEFRPSLVRSCSKISSASRTRLRRARAAAGQTKRHLPQYSVPQACILHALFCTDAFYTQVEEREQPHLRGKPLAVVQFTPSTTIVGQSIAVNYPARGFGIKRGMDCTEVAAGVEKGDISKYRDASCEIFKVLVEFSEHIVVEKASVDEAFLDLTEECERELEKRTTDEWIQKLIAESAELLPSTFLVSESDRQQTLDKMSMERVNSLKSWLNTTCRQSRQQLSIAIGATVVERIRKRIKDATQFNCSAGIAHNKILAKLVCARHKPACQTIIVPQNLTTLYAETPIKSVRNLGGKFGGRLMRLFNAQTMADLRHISRDKLLANFHPKNVEWLTRLLEGTNDEPICPNLQPKSLGVSKNFAGANMLTTIMAVRKWIQALSNELSKRLVQDDDKYGRVAQTLVIGFSTGVGEHNVRTLHLPNYTAASIQQTCWNFMKPFNREKDGLTWYPHVGCMYMSASRFETDFETVDEPLNCSGNDDDDDVVFLIEQNLRKQCDGRALESVDEDGGVHNDHQPADEPDNEIVILEVTTSSSSNDDILAANHGRKKNGRRRKQQQNFAINFATIRHRRRSSTRRITEFFRKDFGCVAESSDCCGSDDEIVILEERNSSRDNLLTARQRTDALLVEAEHVDNIAGVRDVENQENAKM</sequence>
<keyword evidence="2" id="KW-0808">Transferase</keyword>
<feature type="region of interest" description="Disordered" evidence="10">
    <location>
        <begin position="507"/>
        <end position="526"/>
    </location>
</feature>
<dbReference type="FunFam" id="3.40.1170.60:FF:000003">
    <property type="entry name" value="DNA polymerase eta"/>
    <property type="match status" value="1"/>
</dbReference>
<dbReference type="GO" id="GO:0042276">
    <property type="term" value="P:error-prone translesion synthesis"/>
    <property type="evidence" value="ECO:0007669"/>
    <property type="project" value="TreeGrafter"/>
</dbReference>
<dbReference type="GO" id="GO:0005657">
    <property type="term" value="C:replication fork"/>
    <property type="evidence" value="ECO:0007669"/>
    <property type="project" value="TreeGrafter"/>
</dbReference>
<keyword evidence="4" id="KW-0479">Metal-binding</keyword>
<keyword evidence="3" id="KW-0548">Nucleotidyltransferase</keyword>
<evidence type="ECO:0000256" key="3">
    <source>
        <dbReference type="ARBA" id="ARBA00022695"/>
    </source>
</evidence>
<dbReference type="InterPro" id="IPR017961">
    <property type="entry name" value="DNA_pol_Y-fam_little_finger"/>
</dbReference>
<keyword evidence="6" id="KW-0460">Magnesium</keyword>
<evidence type="ECO:0000256" key="10">
    <source>
        <dbReference type="SAM" id="MobiDB-lite"/>
    </source>
</evidence>
<dbReference type="Pfam" id="PF11799">
    <property type="entry name" value="IMS_C"/>
    <property type="match status" value="1"/>
</dbReference>
<dbReference type="GO" id="GO:0003684">
    <property type="term" value="F:damaged DNA binding"/>
    <property type="evidence" value="ECO:0007669"/>
    <property type="project" value="InterPro"/>
</dbReference>
<evidence type="ECO:0000256" key="4">
    <source>
        <dbReference type="ARBA" id="ARBA00022723"/>
    </source>
</evidence>
<dbReference type="GO" id="GO:0006281">
    <property type="term" value="P:DNA repair"/>
    <property type="evidence" value="ECO:0007669"/>
    <property type="project" value="UniProtKB-KW"/>
</dbReference>
<keyword evidence="8" id="KW-0539">Nucleus</keyword>
<dbReference type="PANTHER" id="PTHR45873">
    <property type="entry name" value="DNA POLYMERASE ETA"/>
    <property type="match status" value="1"/>
</dbReference>
<keyword evidence="5" id="KW-0227">DNA damage</keyword>
<dbReference type="GO" id="GO:0005634">
    <property type="term" value="C:nucleus"/>
    <property type="evidence" value="ECO:0007669"/>
    <property type="project" value="UniProtKB-SubCell"/>
</dbReference>
<dbReference type="Gene3D" id="3.30.70.270">
    <property type="match status" value="1"/>
</dbReference>
<evidence type="ECO:0000256" key="9">
    <source>
        <dbReference type="ARBA" id="ARBA00044975"/>
    </source>
</evidence>
<feature type="domain" description="UmuC" evidence="11">
    <location>
        <begin position="54"/>
        <end position="299"/>
    </location>
</feature>
<feature type="compositionally biased region" description="Basic and acidic residues" evidence="10">
    <location>
        <begin position="507"/>
        <end position="521"/>
    </location>
</feature>
<dbReference type="AlphaFoldDB" id="A0A914H438"/>
<dbReference type="GO" id="GO:0009314">
    <property type="term" value="P:response to radiation"/>
    <property type="evidence" value="ECO:0007669"/>
    <property type="project" value="TreeGrafter"/>
</dbReference>
<dbReference type="InterPro" id="IPR001126">
    <property type="entry name" value="UmuC"/>
</dbReference>
<proteinExistence type="predicted"/>
<comment type="subcellular location">
    <subcellularLocation>
        <location evidence="1">Nucleus</location>
    </subcellularLocation>
</comment>
<dbReference type="InterPro" id="IPR043128">
    <property type="entry name" value="Rev_trsase/Diguanyl_cyclase"/>
</dbReference>
<accession>A0A914H438</accession>